<evidence type="ECO:0000256" key="4">
    <source>
        <dbReference type="ARBA" id="ARBA00022692"/>
    </source>
</evidence>
<evidence type="ECO:0000256" key="7">
    <source>
        <dbReference type="ARBA" id="ARBA00023306"/>
    </source>
</evidence>
<evidence type="ECO:0000256" key="5">
    <source>
        <dbReference type="ARBA" id="ARBA00022989"/>
    </source>
</evidence>
<keyword evidence="5" id="KW-1133">Transmembrane helix</keyword>
<evidence type="ECO:0000256" key="6">
    <source>
        <dbReference type="ARBA" id="ARBA00023136"/>
    </source>
</evidence>
<evidence type="ECO:0000256" key="2">
    <source>
        <dbReference type="ARBA" id="ARBA00022475"/>
    </source>
</evidence>
<dbReference type="Proteomes" id="UP000604381">
    <property type="component" value="Unassembled WGS sequence"/>
</dbReference>
<comment type="caution">
    <text evidence="9">The sequence shown here is derived from an EMBL/GenBank/DDBJ whole genome shotgun (WGS) entry which is preliminary data.</text>
</comment>
<keyword evidence="4" id="KW-0812">Transmembrane</keyword>
<dbReference type="GO" id="GO:0005886">
    <property type="term" value="C:plasma membrane"/>
    <property type="evidence" value="ECO:0007669"/>
    <property type="project" value="UniProtKB-SubCell"/>
</dbReference>
<dbReference type="Pfam" id="PF04999">
    <property type="entry name" value="FtsL"/>
    <property type="match status" value="1"/>
</dbReference>
<gene>
    <name evidence="9" type="ORF">ISN26_04105</name>
</gene>
<comment type="subcellular location">
    <subcellularLocation>
        <location evidence="1">Cell membrane</location>
        <topology evidence="1">Single-pass type II membrane protein</topology>
    </subcellularLocation>
</comment>
<evidence type="ECO:0000256" key="3">
    <source>
        <dbReference type="ARBA" id="ARBA00022618"/>
    </source>
</evidence>
<keyword evidence="6" id="KW-0472">Membrane</keyword>
<reference evidence="9" key="1">
    <citation type="submission" date="2020-10" db="EMBL/GenBank/DDBJ databases">
        <title>An improved Amphimedon queenslandica hologenome assembly reveals how three proteobacterial symbionts can extend the metabolic phenotypic of their marine sponge host.</title>
        <authorList>
            <person name="Degnan B."/>
            <person name="Degnan S."/>
            <person name="Xiang X."/>
        </authorList>
    </citation>
    <scope>NUCLEOTIDE SEQUENCE</scope>
    <source>
        <strain evidence="9">AqS2</strain>
    </source>
</reference>
<keyword evidence="3 9" id="KW-0132">Cell division</keyword>
<accession>A0A930UCX1</accession>
<organism evidence="9 10">
    <name type="scientific">Candidatus Amphirhobacter heronislandensis</name>
    <dbReference type="NCBI Taxonomy" id="1732024"/>
    <lineage>
        <taxon>Bacteria</taxon>
        <taxon>Pseudomonadati</taxon>
        <taxon>Pseudomonadota</taxon>
        <taxon>Gammaproteobacteria</taxon>
        <taxon>Candidatus Tethybacterales</taxon>
        <taxon>Candidatus Tethybacteraceae</taxon>
        <taxon>Candidatus Amphirhobacter</taxon>
    </lineage>
</organism>
<keyword evidence="10" id="KW-1185">Reference proteome</keyword>
<keyword evidence="2" id="KW-1003">Cell membrane</keyword>
<evidence type="ECO:0000256" key="8">
    <source>
        <dbReference type="SAM" id="Coils"/>
    </source>
</evidence>
<sequence length="108" mass="12163">MIGRVPRALAAVLLLAVLCILASIKLIDVRYQARKLQATLNEIEQERLAMREQNRRYLIELTAFTDYYQLHRQAATEHAMVFPDAGAGTLVDLQNLPGHFAQAEQGDD</sequence>
<evidence type="ECO:0000256" key="1">
    <source>
        <dbReference type="ARBA" id="ARBA00004401"/>
    </source>
</evidence>
<evidence type="ECO:0000313" key="10">
    <source>
        <dbReference type="Proteomes" id="UP000604381"/>
    </source>
</evidence>
<name>A0A930UCX1_9GAMM</name>
<dbReference type="InterPro" id="IPR011922">
    <property type="entry name" value="Cell_div_FtsL"/>
</dbReference>
<dbReference type="EMBL" id="JADHEI010000033">
    <property type="protein sequence ID" value="MBF2735253.1"/>
    <property type="molecule type" value="Genomic_DNA"/>
</dbReference>
<evidence type="ECO:0000313" key="9">
    <source>
        <dbReference type="EMBL" id="MBF2735253.1"/>
    </source>
</evidence>
<dbReference type="GO" id="GO:0051301">
    <property type="term" value="P:cell division"/>
    <property type="evidence" value="ECO:0007669"/>
    <property type="project" value="UniProtKB-KW"/>
</dbReference>
<dbReference type="AlphaFoldDB" id="A0A930UCX1"/>
<keyword evidence="7" id="KW-0131">Cell cycle</keyword>
<protein>
    <submittedName>
        <fullName evidence="9">Cell division protein FtsL</fullName>
    </submittedName>
</protein>
<keyword evidence="8" id="KW-0175">Coiled coil</keyword>
<proteinExistence type="predicted"/>
<feature type="coiled-coil region" evidence="8">
    <location>
        <begin position="26"/>
        <end position="60"/>
    </location>
</feature>